<dbReference type="InParanoid" id="E3J434"/>
<dbReference type="KEGG" id="fri:FraEuI1c_3806"/>
<dbReference type="RefSeq" id="WP_013424931.1">
    <property type="nucleotide sequence ID" value="NC_014666.1"/>
</dbReference>
<dbReference type="Pfam" id="PF00583">
    <property type="entry name" value="Acetyltransf_1"/>
    <property type="match status" value="1"/>
</dbReference>
<accession>E3J434</accession>
<keyword evidence="5" id="KW-1185">Reference proteome</keyword>
<dbReference type="InterPro" id="IPR016181">
    <property type="entry name" value="Acyl_CoA_acyltransferase"/>
</dbReference>
<dbReference type="Proteomes" id="UP000002484">
    <property type="component" value="Chromosome"/>
</dbReference>
<evidence type="ECO:0000313" key="4">
    <source>
        <dbReference type="EMBL" id="ADP81813.1"/>
    </source>
</evidence>
<proteinExistence type="predicted"/>
<dbReference type="InterPro" id="IPR000182">
    <property type="entry name" value="GNAT_dom"/>
</dbReference>
<dbReference type="PROSITE" id="PS51186">
    <property type="entry name" value="GNAT"/>
    <property type="match status" value="1"/>
</dbReference>
<evidence type="ECO:0000256" key="1">
    <source>
        <dbReference type="ARBA" id="ARBA00022679"/>
    </source>
</evidence>
<organism evidence="4 5">
    <name type="scientific">Pseudofrankia inefficax (strain DSM 45817 / CECT 9037 / DDB 130130 / EuI1c)</name>
    <name type="common">Frankia inefficax</name>
    <dbReference type="NCBI Taxonomy" id="298654"/>
    <lineage>
        <taxon>Bacteria</taxon>
        <taxon>Bacillati</taxon>
        <taxon>Actinomycetota</taxon>
        <taxon>Actinomycetes</taxon>
        <taxon>Frankiales</taxon>
        <taxon>Frankiaceae</taxon>
        <taxon>Pseudofrankia</taxon>
    </lineage>
</organism>
<keyword evidence="2" id="KW-0012">Acyltransferase</keyword>
<dbReference type="HOGENOM" id="CLU_139687_0_0_11"/>
<evidence type="ECO:0000256" key="2">
    <source>
        <dbReference type="ARBA" id="ARBA00023315"/>
    </source>
</evidence>
<evidence type="ECO:0000313" key="5">
    <source>
        <dbReference type="Proteomes" id="UP000002484"/>
    </source>
</evidence>
<name>E3J434_PSEI1</name>
<keyword evidence="1 4" id="KW-0808">Transferase</keyword>
<feature type="domain" description="N-acetyltransferase" evidence="3">
    <location>
        <begin position="4"/>
        <end position="153"/>
    </location>
</feature>
<dbReference type="SUPFAM" id="SSF55729">
    <property type="entry name" value="Acyl-CoA N-acyltransferases (Nat)"/>
    <property type="match status" value="1"/>
</dbReference>
<reference evidence="4 5" key="1">
    <citation type="submission" date="2010-10" db="EMBL/GenBank/DDBJ databases">
        <title>Complete sequence of Frankia sp. EuI1c.</title>
        <authorList>
            <consortium name="US DOE Joint Genome Institute"/>
            <person name="Lucas S."/>
            <person name="Copeland A."/>
            <person name="Lapidus A."/>
            <person name="Cheng J.-F."/>
            <person name="Bruce D."/>
            <person name="Goodwin L."/>
            <person name="Pitluck S."/>
            <person name="Chertkov O."/>
            <person name="Detter J.C."/>
            <person name="Han C."/>
            <person name="Tapia R."/>
            <person name="Land M."/>
            <person name="Hauser L."/>
            <person name="Jeffries C."/>
            <person name="Kyrpides N."/>
            <person name="Ivanova N."/>
            <person name="Mikhailova N."/>
            <person name="Beauchemin N."/>
            <person name="Sen A."/>
            <person name="Sur S.A."/>
            <person name="Gtari M."/>
            <person name="Wall L."/>
            <person name="Tisa L."/>
            <person name="Woyke T."/>
        </authorList>
    </citation>
    <scope>NUCLEOTIDE SEQUENCE [LARGE SCALE GENOMIC DNA]</scope>
    <source>
        <strain evidence="5">DSM 45817 / CECT 9037 / EuI1c</strain>
    </source>
</reference>
<protein>
    <submittedName>
        <fullName evidence="4">GCN5-related N-acetyltransferase</fullName>
    </submittedName>
</protein>
<dbReference type="InterPro" id="IPR050832">
    <property type="entry name" value="Bact_Acetyltransf"/>
</dbReference>
<sequence>MTEQKPRRARPGDVPELARLADRAYRPYLARMAGRRPGPMDADYAHAVRHDEVWVIDGPGGAVLAFVVLVPGDGELLLENIAVDPSEQGRGLGRLLLDLAEQRAVALGATSVWLFTHVSMTENQRIYEARGYVETERRGEDGLERVFYRKRLLPGDIAPH</sequence>
<dbReference type="STRING" id="298654.FraEuI1c_3806"/>
<dbReference type="EMBL" id="CP002299">
    <property type="protein sequence ID" value="ADP81813.1"/>
    <property type="molecule type" value="Genomic_DNA"/>
</dbReference>
<dbReference type="GO" id="GO:0016747">
    <property type="term" value="F:acyltransferase activity, transferring groups other than amino-acyl groups"/>
    <property type="evidence" value="ECO:0007669"/>
    <property type="project" value="InterPro"/>
</dbReference>
<dbReference type="eggNOG" id="COG0456">
    <property type="taxonomic scope" value="Bacteria"/>
</dbReference>
<dbReference type="PANTHER" id="PTHR43877">
    <property type="entry name" value="AMINOALKYLPHOSPHONATE N-ACETYLTRANSFERASE-RELATED-RELATED"/>
    <property type="match status" value="1"/>
</dbReference>
<dbReference type="Gene3D" id="3.40.630.30">
    <property type="match status" value="1"/>
</dbReference>
<dbReference type="AlphaFoldDB" id="E3J434"/>
<gene>
    <name evidence="4" type="ordered locus">FraEuI1c_3806</name>
</gene>
<evidence type="ECO:0000259" key="3">
    <source>
        <dbReference type="PROSITE" id="PS51186"/>
    </source>
</evidence>